<reference evidence="1" key="1">
    <citation type="submission" date="2016-10" db="EMBL/GenBank/DDBJ databases">
        <title>Sequence of Gallionella enrichment culture.</title>
        <authorList>
            <person name="Poehlein A."/>
            <person name="Muehling M."/>
            <person name="Daniel R."/>
        </authorList>
    </citation>
    <scope>NUCLEOTIDE SEQUENCE</scope>
</reference>
<accession>A0A1J5PKF8</accession>
<protein>
    <submittedName>
        <fullName evidence="1">Uncharacterized protein</fullName>
    </submittedName>
</protein>
<name>A0A1J5PKF8_9ZZZZ</name>
<dbReference type="AlphaFoldDB" id="A0A1J5PKF8"/>
<proteinExistence type="predicted"/>
<gene>
    <name evidence="1" type="ORF">GALL_526590</name>
</gene>
<sequence length="156" mass="17329">MAGTPTPVGHDGRSPFHHGFPIGVGHVGHKNIAGLDTVHLTDVMHHFDRASANFLANSPPLNQYGTLALELVTLLNLSGRLAFYRFRPRLQNIQLTVDTILAPFNIHWPAIVFLDHQRIRCQPLDIRICQGIAIAQLGGHFGRFDKFAGLCFFLIC</sequence>
<comment type="caution">
    <text evidence="1">The sequence shown here is derived from an EMBL/GenBank/DDBJ whole genome shotgun (WGS) entry which is preliminary data.</text>
</comment>
<organism evidence="1">
    <name type="scientific">mine drainage metagenome</name>
    <dbReference type="NCBI Taxonomy" id="410659"/>
    <lineage>
        <taxon>unclassified sequences</taxon>
        <taxon>metagenomes</taxon>
        <taxon>ecological metagenomes</taxon>
    </lineage>
</organism>
<dbReference type="EMBL" id="MLJW01007068">
    <property type="protein sequence ID" value="OIQ65779.1"/>
    <property type="molecule type" value="Genomic_DNA"/>
</dbReference>
<evidence type="ECO:0000313" key="1">
    <source>
        <dbReference type="EMBL" id="OIQ65779.1"/>
    </source>
</evidence>